<feature type="region of interest" description="Disordered" evidence="1">
    <location>
        <begin position="1"/>
        <end position="24"/>
    </location>
</feature>
<evidence type="ECO:0000313" key="3">
    <source>
        <dbReference type="EMBL" id="PSR59953.1"/>
    </source>
</evidence>
<organism evidence="3 4">
    <name type="scientific">Nocardia nova</name>
    <dbReference type="NCBI Taxonomy" id="37330"/>
    <lineage>
        <taxon>Bacteria</taxon>
        <taxon>Bacillati</taxon>
        <taxon>Actinomycetota</taxon>
        <taxon>Actinomycetes</taxon>
        <taxon>Mycobacteriales</taxon>
        <taxon>Nocardiaceae</taxon>
        <taxon>Nocardia</taxon>
    </lineage>
</organism>
<proteinExistence type="predicted"/>
<feature type="domain" description="Helix-turn-helix" evidence="2">
    <location>
        <begin position="38"/>
        <end position="92"/>
    </location>
</feature>
<accession>A0A2T2YWR2</accession>
<dbReference type="SUPFAM" id="SSF46955">
    <property type="entry name" value="Putative DNA-binding domain"/>
    <property type="match status" value="1"/>
</dbReference>
<keyword evidence="3" id="KW-0238">DNA-binding</keyword>
<evidence type="ECO:0000313" key="4">
    <source>
        <dbReference type="Proteomes" id="UP000241647"/>
    </source>
</evidence>
<dbReference type="EMBL" id="PYHS01000015">
    <property type="protein sequence ID" value="PSR59953.1"/>
    <property type="molecule type" value="Genomic_DNA"/>
</dbReference>
<dbReference type="GO" id="GO:0003677">
    <property type="term" value="F:DNA binding"/>
    <property type="evidence" value="ECO:0007669"/>
    <property type="project" value="UniProtKB-KW"/>
</dbReference>
<dbReference type="AlphaFoldDB" id="A0A2T2YWR2"/>
<reference evidence="3 4" key="1">
    <citation type="submission" date="2018-02" db="EMBL/GenBank/DDBJ databases">
        <title>8 Nocardia nova and 1 Nocardia cyriacigeorgica strain used for evolution to TMP-SMX.</title>
        <authorList>
            <person name="Mehta H."/>
            <person name="Weng J."/>
            <person name="Shamoo Y."/>
        </authorList>
    </citation>
    <scope>NUCLEOTIDE SEQUENCE [LARGE SCALE GENOMIC DNA]</scope>
    <source>
        <strain evidence="3 4">ATCC 33727</strain>
    </source>
</reference>
<dbReference type="InterPro" id="IPR041657">
    <property type="entry name" value="HTH_17"/>
</dbReference>
<protein>
    <submittedName>
        <fullName evidence="3">DNA-binding protein</fullName>
    </submittedName>
</protein>
<gene>
    <name evidence="3" type="ORF">C8259_25375</name>
</gene>
<name>A0A2T2YWR2_9NOCA</name>
<evidence type="ECO:0000259" key="2">
    <source>
        <dbReference type="Pfam" id="PF12728"/>
    </source>
</evidence>
<dbReference type="Pfam" id="PF12728">
    <property type="entry name" value="HTH_17"/>
    <property type="match status" value="1"/>
</dbReference>
<sequence length="98" mass="11454">MARPIRKRTPGSQSTRRTRFGNEERGVTTEVEVIENRWYTTEEVAAMLKIDPSSLRRWRAARPPQGPPFVQVSDRVIRYHSDDVAEYLRRKRVDPMAA</sequence>
<evidence type="ECO:0000256" key="1">
    <source>
        <dbReference type="SAM" id="MobiDB-lite"/>
    </source>
</evidence>
<dbReference type="Proteomes" id="UP000241647">
    <property type="component" value="Unassembled WGS sequence"/>
</dbReference>
<comment type="caution">
    <text evidence="3">The sequence shown here is derived from an EMBL/GenBank/DDBJ whole genome shotgun (WGS) entry which is preliminary data.</text>
</comment>
<dbReference type="InterPro" id="IPR009061">
    <property type="entry name" value="DNA-bd_dom_put_sf"/>
</dbReference>